<dbReference type="AlphaFoldDB" id="A0A645GZ44"/>
<gene>
    <name evidence="2" type="ORF">SDC9_178470</name>
</gene>
<sequence>MVRRMPLVLPPHHHLPDHVAAEQDEKQADRRNQPCDPIVLSTHGRQVIQGCHRDQLVLCFG</sequence>
<comment type="caution">
    <text evidence="2">The sequence shown here is derived from an EMBL/GenBank/DDBJ whole genome shotgun (WGS) entry which is preliminary data.</text>
</comment>
<feature type="compositionally biased region" description="Basic and acidic residues" evidence="1">
    <location>
        <begin position="14"/>
        <end position="33"/>
    </location>
</feature>
<organism evidence="2">
    <name type="scientific">bioreactor metagenome</name>
    <dbReference type="NCBI Taxonomy" id="1076179"/>
    <lineage>
        <taxon>unclassified sequences</taxon>
        <taxon>metagenomes</taxon>
        <taxon>ecological metagenomes</taxon>
    </lineage>
</organism>
<feature type="region of interest" description="Disordered" evidence="1">
    <location>
        <begin position="1"/>
        <end position="34"/>
    </location>
</feature>
<dbReference type="EMBL" id="VSSQ01082336">
    <property type="protein sequence ID" value="MPN30999.1"/>
    <property type="molecule type" value="Genomic_DNA"/>
</dbReference>
<evidence type="ECO:0000256" key="1">
    <source>
        <dbReference type="SAM" id="MobiDB-lite"/>
    </source>
</evidence>
<reference evidence="2" key="1">
    <citation type="submission" date="2019-08" db="EMBL/GenBank/DDBJ databases">
        <authorList>
            <person name="Kucharzyk K."/>
            <person name="Murdoch R.W."/>
            <person name="Higgins S."/>
            <person name="Loffler F."/>
        </authorList>
    </citation>
    <scope>NUCLEOTIDE SEQUENCE</scope>
</reference>
<accession>A0A645GZ44</accession>
<protein>
    <submittedName>
        <fullName evidence="2">Uncharacterized protein</fullName>
    </submittedName>
</protein>
<evidence type="ECO:0000313" key="2">
    <source>
        <dbReference type="EMBL" id="MPN30999.1"/>
    </source>
</evidence>
<proteinExistence type="predicted"/>
<name>A0A645GZ44_9ZZZZ</name>